<feature type="domain" description="Primase C-terminal 1" evidence="1">
    <location>
        <begin position="268"/>
        <end position="328"/>
    </location>
</feature>
<comment type="caution">
    <text evidence="2">The sequence shown here is derived from an EMBL/GenBank/DDBJ whole genome shotgun (WGS) entry which is preliminary data.</text>
</comment>
<evidence type="ECO:0000259" key="1">
    <source>
        <dbReference type="Pfam" id="PF08708"/>
    </source>
</evidence>
<gene>
    <name evidence="2" type="ORF">CN613_14015</name>
</gene>
<name>A0A2B6KJW5_9BACI</name>
<dbReference type="Proteomes" id="UP000219775">
    <property type="component" value="Unassembled WGS sequence"/>
</dbReference>
<dbReference type="RefSeq" id="WP_097847507.1">
    <property type="nucleotide sequence ID" value="NZ_NUAS01000102.1"/>
</dbReference>
<dbReference type="InterPro" id="IPR014820">
    <property type="entry name" value="PriCT_1"/>
</dbReference>
<sequence>MDKAQQAIELILHNGLRKYKYKNSRASIAMLDSQDTSSKMNDRFVFITRTKEDLTHEYGTKGIVLTSQESVLDHIGQATHWTPNVFRVGTYTDRIRKIIKGHEERNLKQINCFTVDIDTKDVTPGEIILAAMDKQLGMPTVILESPKGYQAYFVLDKPLYITNKNDYLGLRSAKRISENIRQALNDLLPGVDLTCNDFGFFRMPNEENIVWLDVESTCNLADLIEWSKDQDIGHHRSLFKVLSNKPVCTTQITEEWIQKVLACSHIRGGKGVIGRDNAVFTLALACYSSEVNEEDTYNLLDEFNTNFNSPLKNASIQKAIRSAFSGKYKGASKKYIKHILETWSDGEIEGSSFAPSQYWYKHKKARVDRIRSHWYEWEQDIIGFLKMQKNTKKGFVYFTQKELCEALQMPRSTLNSVLKKSKQIYIHVIGKGSQSQTGLSTLAMLFNHAMENKTEQMEKYIHFIKVIVPEAAERLQALLYEKKNTSPTNIIALNTG</sequence>
<reference evidence="2 3" key="1">
    <citation type="submission" date="2017-09" db="EMBL/GenBank/DDBJ databases">
        <title>Large-scale bioinformatics analysis of Bacillus genomes uncovers conserved roles of natural products in bacterial physiology.</title>
        <authorList>
            <consortium name="Agbiome Team Llc"/>
            <person name="Bleich R.M."/>
            <person name="Grubbs K.J."/>
            <person name="Santa Maria K.C."/>
            <person name="Allen S.E."/>
            <person name="Farag S."/>
            <person name="Shank E.A."/>
            <person name="Bowers A."/>
        </authorList>
    </citation>
    <scope>NUCLEOTIDE SEQUENCE [LARGE SCALE GENOMIC DNA]</scope>
    <source>
        <strain evidence="2 3">AFS009893</strain>
    </source>
</reference>
<organism evidence="2 3">
    <name type="scientific">Bacillus pseudomycoides</name>
    <dbReference type="NCBI Taxonomy" id="64104"/>
    <lineage>
        <taxon>Bacteria</taxon>
        <taxon>Bacillati</taxon>
        <taxon>Bacillota</taxon>
        <taxon>Bacilli</taxon>
        <taxon>Bacillales</taxon>
        <taxon>Bacillaceae</taxon>
        <taxon>Bacillus</taxon>
        <taxon>Bacillus cereus group</taxon>
    </lineage>
</organism>
<proteinExistence type="predicted"/>
<accession>A0A2B6KJW5</accession>
<evidence type="ECO:0000313" key="3">
    <source>
        <dbReference type="Proteomes" id="UP000219775"/>
    </source>
</evidence>
<protein>
    <submittedName>
        <fullName evidence="2">Replication initiation protein</fullName>
    </submittedName>
</protein>
<dbReference type="Pfam" id="PF08708">
    <property type="entry name" value="PriCT_1"/>
    <property type="match status" value="1"/>
</dbReference>
<evidence type="ECO:0000313" key="2">
    <source>
        <dbReference type="EMBL" id="PEM68728.1"/>
    </source>
</evidence>
<dbReference type="EMBL" id="NUDP01000048">
    <property type="protein sequence ID" value="PEM68728.1"/>
    <property type="molecule type" value="Genomic_DNA"/>
</dbReference>
<dbReference type="AlphaFoldDB" id="A0A2B6KJW5"/>